<evidence type="ECO:0000313" key="2">
    <source>
        <dbReference type="Proteomes" id="UP001165960"/>
    </source>
</evidence>
<name>A0ACC2S8K8_9FUNG</name>
<sequence length="174" mass="19201">MSELPHIFYPGQGEEDTYCQSCRRFATGKTSQEEEERPARHLEMTYRGQELIGNEFNRLLKDWYRPTEGLAPAEVQVHGGDVHIVIGKVLEEFALMQAKYKLLASQHPLLVSDGSSKLVPGFDPGHTMGTGGQEPHRAPVGPGDSTMAIGVCGGESVIFSQEGDQKLLEGWYIL</sequence>
<dbReference type="Proteomes" id="UP001165960">
    <property type="component" value="Unassembled WGS sequence"/>
</dbReference>
<gene>
    <name evidence="1" type="ORF">DSO57_1010427</name>
</gene>
<keyword evidence="2" id="KW-1185">Reference proteome</keyword>
<accession>A0ACC2S8K8</accession>
<organism evidence="1 2">
    <name type="scientific">Entomophthora muscae</name>
    <dbReference type="NCBI Taxonomy" id="34485"/>
    <lineage>
        <taxon>Eukaryota</taxon>
        <taxon>Fungi</taxon>
        <taxon>Fungi incertae sedis</taxon>
        <taxon>Zoopagomycota</taxon>
        <taxon>Entomophthoromycotina</taxon>
        <taxon>Entomophthoromycetes</taxon>
        <taxon>Entomophthorales</taxon>
        <taxon>Entomophthoraceae</taxon>
        <taxon>Entomophthora</taxon>
    </lineage>
</organism>
<evidence type="ECO:0000313" key="1">
    <source>
        <dbReference type="EMBL" id="KAJ9058634.1"/>
    </source>
</evidence>
<dbReference type="EMBL" id="QTSX02005714">
    <property type="protein sequence ID" value="KAJ9058634.1"/>
    <property type="molecule type" value="Genomic_DNA"/>
</dbReference>
<comment type="caution">
    <text evidence="1">The sequence shown here is derived from an EMBL/GenBank/DDBJ whole genome shotgun (WGS) entry which is preliminary data.</text>
</comment>
<protein>
    <submittedName>
        <fullName evidence="1">Uncharacterized protein</fullName>
    </submittedName>
</protein>
<reference evidence="1" key="1">
    <citation type="submission" date="2022-04" db="EMBL/GenBank/DDBJ databases">
        <title>Genome of the entomopathogenic fungus Entomophthora muscae.</title>
        <authorList>
            <person name="Elya C."/>
            <person name="Lovett B.R."/>
            <person name="Lee E."/>
            <person name="Macias A.M."/>
            <person name="Hajek A.E."/>
            <person name="De Bivort B.L."/>
            <person name="Kasson M.T."/>
            <person name="De Fine Licht H.H."/>
            <person name="Stajich J.E."/>
        </authorList>
    </citation>
    <scope>NUCLEOTIDE SEQUENCE</scope>
    <source>
        <strain evidence="1">Berkeley</strain>
    </source>
</reference>
<proteinExistence type="predicted"/>